<evidence type="ECO:0000313" key="1">
    <source>
        <dbReference type="EMBL" id="SLN72962.1"/>
    </source>
</evidence>
<dbReference type="Proteomes" id="UP000193495">
    <property type="component" value="Unassembled WGS sequence"/>
</dbReference>
<organism evidence="1 2">
    <name type="scientific">Limimaricola soesokkakensis</name>
    <dbReference type="NCBI Taxonomy" id="1343159"/>
    <lineage>
        <taxon>Bacteria</taxon>
        <taxon>Pseudomonadati</taxon>
        <taxon>Pseudomonadota</taxon>
        <taxon>Alphaproteobacteria</taxon>
        <taxon>Rhodobacterales</taxon>
        <taxon>Paracoccaceae</taxon>
        <taxon>Limimaricola</taxon>
    </lineage>
</organism>
<accession>A0A1X7A834</accession>
<sequence length="1319" mass="141677">MASGGDFGEIEAHLVILAAAERRDRDVVEERPVARACRREDRIRHPVDTRRRLAAGIGVVTQGGQAQIRAAIARLVAGPDRTAIRRRDLRAAGVDPVDDRAAGADFKVERRVGRLVDVGRVRAIGNRTRHERHADLHTVGPTALRRGNLVARHATSKTHEGDPGIACLDPVHRECQVVVAKGGRIYAAGIAQRHLHEDRIDRVRRIVERQRRLGCVPVQGRHRVREDLDGVDDRVVPAVDQIMEEADVQLAIRHLDLVAQDPQIAATAWKRRIEVIQHAFGLALDADVEDPSARKLVRGGQLGQVEVHDVVAIADQIRHRDGIGERAVGGAGGTENRLRNMRRQVRRVAPEALAVAAVVAGPGRRDHVGAVGIVVAVGKPVRPAIGGCDLAAPSVDPKERLRHAAILVDIRHHDRHELGHLVAAVRGDHLDIIDVVCARIARSFEVGRCDEAERAGGRIDGEEAAIGAGSADRVGNRRGAAVLGGDNRRHHGLVLGHRRAGRAIDSQPLLRIEHGDSDVLQRLGDTVAGFDRDLVDIVLIGIARGFEIGRGHEGEHAGIGIDAQLVHVGAADDGVAHHRAFGIGGVDIAGNHRVFEYLLGSGAFELRLRVGDGIEDHLVEAQMLPGVAGAAEHQPGAIGDLDTTQRDRGQVGRLQRVALPGKHLVHGEAADQCLRAIRQLQQHIDLGRAVILVEVADLQIIGPGHDPEAREAGRDHALLPCADLDHRAPGGRGGEFGPEVHEVGIGLGQPGEILDLDQDRLGQGDFIDLQHEAGGGFGLRRVGGEDGDRVVAVLLRGAADRSGDRIDGKTGGQALGAVGERVVRVDIGEQPRRQGHVERLVQRGRGVGNAARDDRRVVDVLDRQVELADRGIALGIGRGDLDRVDAHMLVAGRADQQPARQAEEVRQPLEGEGQLVIGRVRILEGQADLERHVLRGGDVGQRVADDMGRLGVAARPAALHQLDVREAHDRALRGVVVVDQRQVVEGPAGMRRQRDLVAHGLAHGGVVVAHRLVELGDVDRAEHLEQQVVGGLVVVVVLEADADEFGGAVLHRHVETQHRVGVDGEGAAGQQGLLPGVAAQRDAGAVGVDLEPLRRLVLAAVAQERVGVEVDREDDRRRGRYVVGRDGHGGGAATRGDNRVVAGVRDPGDRYGEAFRRLFQIVIDDRHGRAGRGLACRDDHRGGGEWPTIRRRRADIGQRQGDGDRLAQVPHPGHGDHGVLALNGTAGRNRDGRRQVRGHGIIDHDRRIARLSARAVDLHGDGAVGDQNVVADEGMPVGAPACDEGVVIIADQRAVDGEIADTSARRRMEQLGKMQLDHV</sequence>
<protein>
    <submittedName>
        <fullName evidence="1">Uncharacterized protein</fullName>
    </submittedName>
</protein>
<reference evidence="1 2" key="1">
    <citation type="submission" date="2017-03" db="EMBL/GenBank/DDBJ databases">
        <authorList>
            <person name="Afonso C.L."/>
            <person name="Miller P.J."/>
            <person name="Scott M.A."/>
            <person name="Spackman E."/>
            <person name="Goraichik I."/>
            <person name="Dimitrov K.M."/>
            <person name="Suarez D.L."/>
            <person name="Swayne D.E."/>
        </authorList>
    </citation>
    <scope>NUCLEOTIDE SEQUENCE [LARGE SCALE GENOMIC DNA]</scope>
    <source>
        <strain evidence="1 2">CECT 8367</strain>
    </source>
</reference>
<gene>
    <name evidence="1" type="ORF">LOS8367_03724</name>
</gene>
<evidence type="ECO:0000313" key="2">
    <source>
        <dbReference type="Proteomes" id="UP000193495"/>
    </source>
</evidence>
<name>A0A1X7A834_9RHOB</name>
<proteinExistence type="predicted"/>
<dbReference type="EMBL" id="FWFY01000027">
    <property type="protein sequence ID" value="SLN72962.1"/>
    <property type="molecule type" value="Genomic_DNA"/>
</dbReference>